<evidence type="ECO:0000313" key="1">
    <source>
        <dbReference type="EMBL" id="CCM07060.1"/>
    </source>
</evidence>
<evidence type="ECO:0000313" key="2">
    <source>
        <dbReference type="Proteomes" id="UP000006352"/>
    </source>
</evidence>
<protein>
    <submittedName>
        <fullName evidence="1">Uncharacterized protein</fullName>
    </submittedName>
</protein>
<dbReference type="AlphaFoldDB" id="J7RVW6"/>
<proteinExistence type="predicted"/>
<dbReference type="Proteomes" id="UP000006352">
    <property type="component" value="Unassembled WGS sequence"/>
</dbReference>
<accession>J7RVW6</accession>
<organism evidence="1 2">
    <name type="scientific">Fibroporia radiculosa</name>
    <dbReference type="NCBI Taxonomy" id="599839"/>
    <lineage>
        <taxon>Eukaryota</taxon>
        <taxon>Fungi</taxon>
        <taxon>Dikarya</taxon>
        <taxon>Basidiomycota</taxon>
        <taxon>Agaricomycotina</taxon>
        <taxon>Agaricomycetes</taxon>
        <taxon>Polyporales</taxon>
        <taxon>Fibroporiaceae</taxon>
        <taxon>Fibroporia</taxon>
    </lineage>
</organism>
<dbReference type="HOGENOM" id="CLU_3430981_0_0_1"/>
<reference evidence="1 2" key="1">
    <citation type="journal article" date="2012" name="Appl. Environ. Microbiol.">
        <title>Short-read sequencing for genomic analysis of the brown rot fungus Fibroporia radiculosa.</title>
        <authorList>
            <person name="Tang J.D."/>
            <person name="Perkins A.D."/>
            <person name="Sonstegard T.S."/>
            <person name="Schroeder S.G."/>
            <person name="Burgess S.C."/>
            <person name="Diehl S.V."/>
        </authorList>
    </citation>
    <scope>NUCLEOTIDE SEQUENCE [LARGE SCALE GENOMIC DNA]</scope>
    <source>
        <strain evidence="1 2">TFFH 294</strain>
    </source>
</reference>
<dbReference type="EMBL" id="HE797631">
    <property type="protein sequence ID" value="CCM07060.1"/>
    <property type="molecule type" value="Genomic_DNA"/>
</dbReference>
<sequence length="18" mass="2084">MMMVVKNKRLFGVVCKAE</sequence>
<name>J7RVW6_9APHY</name>
<dbReference type="InParanoid" id="J7RVW6"/>
<gene>
    <name evidence="1" type="ORF">FIBRA_09382</name>
</gene>
<keyword evidence="2" id="KW-1185">Reference proteome</keyword>